<accession>A0A554LK76</accession>
<protein>
    <submittedName>
        <fullName evidence="1">Uncharacterized protein</fullName>
    </submittedName>
</protein>
<dbReference type="Proteomes" id="UP000316495">
    <property type="component" value="Unassembled WGS sequence"/>
</dbReference>
<sequence length="80" mass="9462">KRDLVEAKEGLENLNNQLKVDDMMFIELEAKKDELAEEQKYVVLAIKGEIMLQNNNISELEVGLKLLYKKHEILKRDWDF</sequence>
<evidence type="ECO:0000313" key="1">
    <source>
        <dbReference type="EMBL" id="TSC93286.1"/>
    </source>
</evidence>
<feature type="non-terminal residue" evidence="1">
    <location>
        <position position="1"/>
    </location>
</feature>
<comment type="caution">
    <text evidence="1">The sequence shown here is derived from an EMBL/GenBank/DDBJ whole genome shotgun (WGS) entry which is preliminary data.</text>
</comment>
<organism evidence="1 2">
    <name type="scientific">Candidatus Berkelbacteria bacterium Athens1014_28</name>
    <dbReference type="NCBI Taxonomy" id="2017145"/>
    <lineage>
        <taxon>Bacteria</taxon>
        <taxon>Candidatus Berkelbacteria</taxon>
    </lineage>
</organism>
<reference evidence="1 2" key="1">
    <citation type="submission" date="2017-07" db="EMBL/GenBank/DDBJ databases">
        <title>Mechanisms for carbon and nitrogen cycling indicate functional differentiation within the Candidate Phyla Radiation.</title>
        <authorList>
            <person name="Danczak R.E."/>
            <person name="Johnston M.D."/>
            <person name="Kenah C."/>
            <person name="Slattery M."/>
            <person name="Wrighton K.C."/>
            <person name="Wilkins M.J."/>
        </authorList>
    </citation>
    <scope>NUCLEOTIDE SEQUENCE [LARGE SCALE GENOMIC DNA]</scope>
    <source>
        <strain evidence="1">Athens1014_28</strain>
    </source>
</reference>
<name>A0A554LK76_9BACT</name>
<evidence type="ECO:0000313" key="2">
    <source>
        <dbReference type="Proteomes" id="UP000316495"/>
    </source>
</evidence>
<proteinExistence type="predicted"/>
<dbReference type="AlphaFoldDB" id="A0A554LK76"/>
<gene>
    <name evidence="1" type="ORF">Athens101428_704</name>
</gene>
<dbReference type="EMBL" id="VMGN01000048">
    <property type="protein sequence ID" value="TSC93286.1"/>
    <property type="molecule type" value="Genomic_DNA"/>
</dbReference>